<feature type="region of interest" description="Disordered" evidence="1">
    <location>
        <begin position="78"/>
        <end position="110"/>
    </location>
</feature>
<sequence length="194" mass="21534">MALRYCSTFFVLVVALICLSATNGYPQTIYDDDYSVGFRSNDVKPIGGLRPDLVRELGILRRMVYGLLVANARSNPLPAAENRLDTGSDPLQQQQHHQQQQDGTDARPKRTCLFNGGMSHSCDYKDVVGAVKEASYWNSDMSPGRKKRDALRNVMFRKANSGDRKFRGDDDGNNKRVPLRSESDAAPHAAAANK</sequence>
<gene>
    <name evidence="3" type="ORF">NMOB1V02_LOCUS2515</name>
</gene>
<keyword evidence="2" id="KW-0732">Signal</keyword>
<name>A0A7R9GBI3_9CRUS</name>
<dbReference type="OrthoDB" id="8250712at2759"/>
<dbReference type="EMBL" id="OA882319">
    <property type="protein sequence ID" value="CAD7274692.1"/>
    <property type="molecule type" value="Genomic_DNA"/>
</dbReference>
<proteinExistence type="predicted"/>
<dbReference type="EMBL" id="CAJPEX010000282">
    <property type="protein sequence ID" value="CAG0914844.1"/>
    <property type="molecule type" value="Genomic_DNA"/>
</dbReference>
<dbReference type="Proteomes" id="UP000678499">
    <property type="component" value="Unassembled WGS sequence"/>
</dbReference>
<evidence type="ECO:0000256" key="2">
    <source>
        <dbReference type="SAM" id="SignalP"/>
    </source>
</evidence>
<accession>A0A7R9GBI3</accession>
<dbReference type="AlphaFoldDB" id="A0A7R9GBI3"/>
<reference evidence="3" key="1">
    <citation type="submission" date="2020-11" db="EMBL/GenBank/DDBJ databases">
        <authorList>
            <person name="Tran Van P."/>
        </authorList>
    </citation>
    <scope>NUCLEOTIDE SEQUENCE</scope>
</reference>
<keyword evidence="4" id="KW-1185">Reference proteome</keyword>
<feature type="compositionally biased region" description="Basic and acidic residues" evidence="1">
    <location>
        <begin position="160"/>
        <end position="185"/>
    </location>
</feature>
<evidence type="ECO:0000256" key="1">
    <source>
        <dbReference type="SAM" id="MobiDB-lite"/>
    </source>
</evidence>
<evidence type="ECO:0000313" key="3">
    <source>
        <dbReference type="EMBL" id="CAD7274692.1"/>
    </source>
</evidence>
<feature type="compositionally biased region" description="Low complexity" evidence="1">
    <location>
        <begin position="92"/>
        <end position="101"/>
    </location>
</feature>
<organism evidence="3">
    <name type="scientific">Notodromas monacha</name>
    <dbReference type="NCBI Taxonomy" id="399045"/>
    <lineage>
        <taxon>Eukaryota</taxon>
        <taxon>Metazoa</taxon>
        <taxon>Ecdysozoa</taxon>
        <taxon>Arthropoda</taxon>
        <taxon>Crustacea</taxon>
        <taxon>Oligostraca</taxon>
        <taxon>Ostracoda</taxon>
        <taxon>Podocopa</taxon>
        <taxon>Podocopida</taxon>
        <taxon>Cypridocopina</taxon>
        <taxon>Cypridoidea</taxon>
        <taxon>Cyprididae</taxon>
        <taxon>Notodromas</taxon>
    </lineage>
</organism>
<feature type="chain" id="PRO_5036210667" evidence="2">
    <location>
        <begin position="25"/>
        <end position="194"/>
    </location>
</feature>
<feature type="region of interest" description="Disordered" evidence="1">
    <location>
        <begin position="158"/>
        <end position="194"/>
    </location>
</feature>
<feature type="signal peptide" evidence="2">
    <location>
        <begin position="1"/>
        <end position="24"/>
    </location>
</feature>
<protein>
    <submittedName>
        <fullName evidence="3">Uncharacterized protein</fullName>
    </submittedName>
</protein>
<evidence type="ECO:0000313" key="4">
    <source>
        <dbReference type="Proteomes" id="UP000678499"/>
    </source>
</evidence>